<dbReference type="Pfam" id="PF07883">
    <property type="entry name" value="Cupin_2"/>
    <property type="match status" value="1"/>
</dbReference>
<evidence type="ECO:0000256" key="2">
    <source>
        <dbReference type="ARBA" id="ARBA00023125"/>
    </source>
</evidence>
<protein>
    <submittedName>
        <fullName evidence="5">AraC-like DNA-binding protein/mannose-6-phosphate isomerase-like protein (Cupin superfamily)</fullName>
    </submittedName>
</protein>
<evidence type="ECO:0000313" key="6">
    <source>
        <dbReference type="Proteomes" id="UP001549106"/>
    </source>
</evidence>
<keyword evidence="3" id="KW-0804">Transcription</keyword>
<evidence type="ECO:0000256" key="3">
    <source>
        <dbReference type="ARBA" id="ARBA00023163"/>
    </source>
</evidence>
<sequence length="336" mass="39776">MRMTEQELEAYIRQYTELEKECMKSRFPEKFSNEEFWNQRSREKDGYILESRQFMKPEDKIVVTRQDRFNKVRAHKHDYIELCYVWSGICYQTIEGKAVTTEKGDVCIFDTHAVHSIESAGEDDILVNILMRREFFDTAFLSRMTVQGIVSEFLVDAVTESRKKEHYLYFPSHKNPKVHELMKNIMVEYFSQDIGTAEVLESYINILFTELLRTIRDESTQKDDLSREVQIVELLSYIEKNYETCTLTQMGKVFGMHGNYLTALLKEKTGRSFVEHVQEQRLKKARMLLENTDIPMAELIPLCGYNNMNFFYKKFKEASGCTPAYYRKMKRESHTP</sequence>
<dbReference type="InterPro" id="IPR009057">
    <property type="entry name" value="Homeodomain-like_sf"/>
</dbReference>
<dbReference type="InterPro" id="IPR037923">
    <property type="entry name" value="HTH-like"/>
</dbReference>
<dbReference type="SMART" id="SM00342">
    <property type="entry name" value="HTH_ARAC"/>
    <property type="match status" value="1"/>
</dbReference>
<keyword evidence="6" id="KW-1185">Reference proteome</keyword>
<dbReference type="InterPro" id="IPR014710">
    <property type="entry name" value="RmlC-like_jellyroll"/>
</dbReference>
<accession>A0ABV2M2M2</accession>
<name>A0ABV2M2M2_9FIRM</name>
<evidence type="ECO:0000259" key="4">
    <source>
        <dbReference type="PROSITE" id="PS01124"/>
    </source>
</evidence>
<proteinExistence type="predicted"/>
<reference evidence="5 6" key="1">
    <citation type="submission" date="2024-06" db="EMBL/GenBank/DDBJ databases">
        <title>Genomic Encyclopedia of Type Strains, Phase IV (KMG-IV): sequencing the most valuable type-strain genomes for metagenomic binning, comparative biology and taxonomic classification.</title>
        <authorList>
            <person name="Goeker M."/>
        </authorList>
    </citation>
    <scope>NUCLEOTIDE SEQUENCE [LARGE SCALE GENOMIC DNA]</scope>
    <source>
        <strain evidence="5 6">DSM 29492</strain>
    </source>
</reference>
<dbReference type="Gene3D" id="2.60.120.10">
    <property type="entry name" value="Jelly Rolls"/>
    <property type="match status" value="1"/>
</dbReference>
<dbReference type="PANTHER" id="PTHR43280:SF28">
    <property type="entry name" value="HTH-TYPE TRANSCRIPTIONAL ACTIVATOR RHAS"/>
    <property type="match status" value="1"/>
</dbReference>
<evidence type="ECO:0000313" key="5">
    <source>
        <dbReference type="EMBL" id="MET3750697.1"/>
    </source>
</evidence>
<dbReference type="Gene3D" id="1.10.10.60">
    <property type="entry name" value="Homeodomain-like"/>
    <property type="match status" value="2"/>
</dbReference>
<dbReference type="Proteomes" id="UP001549106">
    <property type="component" value="Unassembled WGS sequence"/>
</dbReference>
<organism evidence="5 6">
    <name type="scientific">Blautia caecimuris</name>
    <dbReference type="NCBI Taxonomy" id="1796615"/>
    <lineage>
        <taxon>Bacteria</taxon>
        <taxon>Bacillati</taxon>
        <taxon>Bacillota</taxon>
        <taxon>Clostridia</taxon>
        <taxon>Lachnospirales</taxon>
        <taxon>Lachnospiraceae</taxon>
        <taxon>Blautia</taxon>
    </lineage>
</organism>
<keyword evidence="2" id="KW-0238">DNA-binding</keyword>
<dbReference type="InterPro" id="IPR018060">
    <property type="entry name" value="HTH_AraC"/>
</dbReference>
<dbReference type="EMBL" id="JBEPMJ010000013">
    <property type="protein sequence ID" value="MET3750697.1"/>
    <property type="molecule type" value="Genomic_DNA"/>
</dbReference>
<dbReference type="PROSITE" id="PS01124">
    <property type="entry name" value="HTH_ARAC_FAMILY_2"/>
    <property type="match status" value="1"/>
</dbReference>
<gene>
    <name evidence="5" type="ORF">ABID24_001950</name>
</gene>
<feature type="domain" description="HTH araC/xylS-type" evidence="4">
    <location>
        <begin position="232"/>
        <end position="329"/>
    </location>
</feature>
<dbReference type="SUPFAM" id="SSF51215">
    <property type="entry name" value="Regulatory protein AraC"/>
    <property type="match status" value="1"/>
</dbReference>
<evidence type="ECO:0000256" key="1">
    <source>
        <dbReference type="ARBA" id="ARBA00023015"/>
    </source>
</evidence>
<dbReference type="SUPFAM" id="SSF46689">
    <property type="entry name" value="Homeodomain-like"/>
    <property type="match status" value="1"/>
</dbReference>
<keyword evidence="1" id="KW-0805">Transcription regulation</keyword>
<dbReference type="PANTHER" id="PTHR43280">
    <property type="entry name" value="ARAC-FAMILY TRANSCRIPTIONAL REGULATOR"/>
    <property type="match status" value="1"/>
</dbReference>
<dbReference type="InterPro" id="IPR013096">
    <property type="entry name" value="Cupin_2"/>
</dbReference>
<comment type="caution">
    <text evidence="5">The sequence shown here is derived from an EMBL/GenBank/DDBJ whole genome shotgun (WGS) entry which is preliminary data.</text>
</comment>
<dbReference type="RefSeq" id="WP_257464722.1">
    <property type="nucleotide sequence ID" value="NZ_BAABXN010000001.1"/>
</dbReference>
<dbReference type="Pfam" id="PF12833">
    <property type="entry name" value="HTH_18"/>
    <property type="match status" value="1"/>
</dbReference>